<feature type="region of interest" description="Disordered" evidence="1">
    <location>
        <begin position="470"/>
        <end position="489"/>
    </location>
</feature>
<feature type="transmembrane region" description="Helical" evidence="2">
    <location>
        <begin position="264"/>
        <end position="286"/>
    </location>
</feature>
<feature type="transmembrane region" description="Helical" evidence="2">
    <location>
        <begin position="31"/>
        <end position="54"/>
    </location>
</feature>
<keyword evidence="2" id="KW-1133">Transmembrane helix</keyword>
<keyword evidence="2" id="KW-0472">Membrane</keyword>
<gene>
    <name evidence="3" type="ORF">HCK00_16425</name>
</gene>
<name>A0ABX1BY89_9ACTN</name>
<feature type="compositionally biased region" description="Gly residues" evidence="1">
    <location>
        <begin position="480"/>
        <end position="489"/>
    </location>
</feature>
<organism evidence="3 4">
    <name type="scientific">Streptomyces zingiberis</name>
    <dbReference type="NCBI Taxonomy" id="2053010"/>
    <lineage>
        <taxon>Bacteria</taxon>
        <taxon>Bacillati</taxon>
        <taxon>Actinomycetota</taxon>
        <taxon>Actinomycetes</taxon>
        <taxon>Kitasatosporales</taxon>
        <taxon>Streptomycetaceae</taxon>
        <taxon>Streptomyces</taxon>
    </lineage>
</organism>
<feature type="transmembrane region" description="Helical" evidence="2">
    <location>
        <begin position="61"/>
        <end position="83"/>
    </location>
</feature>
<evidence type="ECO:0008006" key="5">
    <source>
        <dbReference type="Google" id="ProtNLM"/>
    </source>
</evidence>
<feature type="transmembrane region" description="Helical" evidence="2">
    <location>
        <begin position="306"/>
        <end position="322"/>
    </location>
</feature>
<feature type="transmembrane region" description="Helical" evidence="2">
    <location>
        <begin position="136"/>
        <end position="157"/>
    </location>
</feature>
<feature type="compositionally biased region" description="Basic and acidic residues" evidence="1">
    <location>
        <begin position="1"/>
        <end position="15"/>
    </location>
</feature>
<dbReference type="EMBL" id="JAATEN010000012">
    <property type="protein sequence ID" value="NJQ02078.1"/>
    <property type="molecule type" value="Genomic_DNA"/>
</dbReference>
<dbReference type="InterPro" id="IPR047724">
    <property type="entry name" value="Streptophobe"/>
</dbReference>
<evidence type="ECO:0000313" key="3">
    <source>
        <dbReference type="EMBL" id="NJQ02078.1"/>
    </source>
</evidence>
<evidence type="ECO:0000256" key="1">
    <source>
        <dbReference type="SAM" id="MobiDB-lite"/>
    </source>
</evidence>
<proteinExistence type="predicted"/>
<keyword evidence="4" id="KW-1185">Reference proteome</keyword>
<accession>A0ABX1BY89</accession>
<feature type="transmembrane region" description="Helical" evidence="2">
    <location>
        <begin position="223"/>
        <end position="243"/>
    </location>
</feature>
<dbReference type="RefSeq" id="WP_168102715.1">
    <property type="nucleotide sequence ID" value="NZ_JAATEN010000012.1"/>
</dbReference>
<feature type="transmembrane region" description="Helical" evidence="2">
    <location>
        <begin position="103"/>
        <end position="124"/>
    </location>
</feature>
<keyword evidence="2" id="KW-0812">Transmembrane</keyword>
<reference evidence="3 4" key="1">
    <citation type="submission" date="2020-03" db="EMBL/GenBank/DDBJ databases">
        <title>WGS of actinomycetes isolated from Thailand.</title>
        <authorList>
            <person name="Thawai C."/>
        </authorList>
    </citation>
    <scope>NUCLEOTIDE SEQUENCE [LARGE SCALE GENOMIC DNA]</scope>
    <source>
        <strain evidence="3 4">PLAI 1-29</strain>
    </source>
</reference>
<dbReference type="Proteomes" id="UP000695264">
    <property type="component" value="Unassembled WGS sequence"/>
</dbReference>
<feature type="transmembrane region" description="Helical" evidence="2">
    <location>
        <begin position="358"/>
        <end position="378"/>
    </location>
</feature>
<feature type="region of interest" description="Disordered" evidence="1">
    <location>
        <begin position="1"/>
        <end position="25"/>
    </location>
</feature>
<dbReference type="NCBIfam" id="NF038391">
    <property type="entry name" value="streptophobe"/>
    <property type="match status" value="1"/>
</dbReference>
<sequence>MPVPRKPDRRGDRTPGDPGRPRLGRRTWTDATLTAVAAVGWSFAAMTGTAALALRLLDADAVGSLGPMSAAAVVVAVGGRVVPAGNVGIFGLEGAEARAAVDLMPLGVALAGALPLAWVFLRSLRRADAPPRPAELAVRSGCVLALFLLVVAGLGWAGQSTVTFDGAELGLGRLAGDTTGSGLPEDIARLLPDGLGDLGGGLAGQLADLVRARASVGFRVDTGASLAGGAVWAAGVLLIALLASRRTPLPRGWEALDTVVRPAVSALVTVVLLAVVAALATAVWHAAGDPHPARVLGGALLGAPNGAWAGLLFGLFVPWWGWSEGPLGGLLPAPLDQVFTPAAQTVTLGDLAARDGRLWLLPAAAVLAVLVAGVLTAVRTPRPASGGTGAFTVRCAVPLSVATGLALALLAAVTEVSAGARLSVFGFDAFGASLGLVADGGLALLLGLAWGAAGGCAGALVAVAAGAAGRRAPAPPPGPRDGGPPSGHG</sequence>
<comment type="caution">
    <text evidence="3">The sequence shown here is derived from an EMBL/GenBank/DDBJ whole genome shotgun (WGS) entry which is preliminary data.</text>
</comment>
<feature type="transmembrane region" description="Helical" evidence="2">
    <location>
        <begin position="390"/>
        <end position="413"/>
    </location>
</feature>
<evidence type="ECO:0000313" key="4">
    <source>
        <dbReference type="Proteomes" id="UP000695264"/>
    </source>
</evidence>
<evidence type="ECO:0000256" key="2">
    <source>
        <dbReference type="SAM" id="Phobius"/>
    </source>
</evidence>
<feature type="transmembrane region" description="Helical" evidence="2">
    <location>
        <begin position="444"/>
        <end position="468"/>
    </location>
</feature>
<protein>
    <recommendedName>
        <fullName evidence="5">Integral membrane protein</fullName>
    </recommendedName>
</protein>